<sequence>MLVILHLSIVTDVPREKAYHLKPRLLGNDDKLEGDAALNKFFREIYLNSDEDMRSARANYFFAQSTGGI</sequence>
<proteinExistence type="predicted"/>
<evidence type="ECO:0000259" key="1">
    <source>
        <dbReference type="Pfam" id="PF05002"/>
    </source>
</evidence>
<comment type="caution">
    <text evidence="2">The sequence shown here is derived from an EMBL/GenBank/DDBJ whole genome shotgun (WGS) entry which is preliminary data.</text>
</comment>
<reference evidence="2 3" key="1">
    <citation type="submission" date="2021-05" db="EMBL/GenBank/DDBJ databases">
        <title>Genome Assembly of Synthetic Allotetraploid Brassica napus Reveals Homoeologous Exchanges between Subgenomes.</title>
        <authorList>
            <person name="Davis J.T."/>
        </authorList>
    </citation>
    <scope>NUCLEOTIDE SEQUENCE [LARGE SCALE GENOMIC DNA]</scope>
    <source>
        <strain evidence="3">cv. Da-Ae</strain>
        <tissue evidence="2">Seedling</tissue>
    </source>
</reference>
<dbReference type="Proteomes" id="UP000824890">
    <property type="component" value="Unassembled WGS sequence"/>
</dbReference>
<dbReference type="Pfam" id="PF05002">
    <property type="entry name" value="SGS"/>
    <property type="match status" value="1"/>
</dbReference>
<keyword evidence="3" id="KW-1185">Reference proteome</keyword>
<evidence type="ECO:0000313" key="2">
    <source>
        <dbReference type="EMBL" id="KAH0936544.1"/>
    </source>
</evidence>
<dbReference type="EMBL" id="JAGKQM010000003">
    <property type="protein sequence ID" value="KAH0936544.1"/>
    <property type="molecule type" value="Genomic_DNA"/>
</dbReference>
<name>A0ABQ8E4I6_BRANA</name>
<protein>
    <recommendedName>
        <fullName evidence="1">SGS domain-containing protein</fullName>
    </recommendedName>
</protein>
<accession>A0ABQ8E4I6</accession>
<organism evidence="2 3">
    <name type="scientific">Brassica napus</name>
    <name type="common">Rape</name>
    <dbReference type="NCBI Taxonomy" id="3708"/>
    <lineage>
        <taxon>Eukaryota</taxon>
        <taxon>Viridiplantae</taxon>
        <taxon>Streptophyta</taxon>
        <taxon>Embryophyta</taxon>
        <taxon>Tracheophyta</taxon>
        <taxon>Spermatophyta</taxon>
        <taxon>Magnoliopsida</taxon>
        <taxon>eudicotyledons</taxon>
        <taxon>Gunneridae</taxon>
        <taxon>Pentapetalae</taxon>
        <taxon>rosids</taxon>
        <taxon>malvids</taxon>
        <taxon>Brassicales</taxon>
        <taxon>Brassicaceae</taxon>
        <taxon>Brassiceae</taxon>
        <taxon>Brassica</taxon>
    </lineage>
</organism>
<evidence type="ECO:0000313" key="3">
    <source>
        <dbReference type="Proteomes" id="UP000824890"/>
    </source>
</evidence>
<gene>
    <name evidence="2" type="ORF">HID58_013661</name>
</gene>
<dbReference type="InterPro" id="IPR007699">
    <property type="entry name" value="SGS_dom"/>
</dbReference>
<feature type="domain" description="SGS" evidence="1">
    <location>
        <begin position="30"/>
        <end position="67"/>
    </location>
</feature>